<dbReference type="PROSITE" id="PS50893">
    <property type="entry name" value="ABC_TRANSPORTER_2"/>
    <property type="match status" value="2"/>
</dbReference>
<evidence type="ECO:0000256" key="5">
    <source>
        <dbReference type="SAM" id="MobiDB-lite"/>
    </source>
</evidence>
<feature type="domain" description="ABC transporter" evidence="6">
    <location>
        <begin position="26"/>
        <end position="265"/>
    </location>
</feature>
<name>A0A7H1BKL9_9ACTN</name>
<dbReference type="Pfam" id="PF08352">
    <property type="entry name" value="oligo_HPY"/>
    <property type="match status" value="2"/>
</dbReference>
<evidence type="ECO:0000256" key="1">
    <source>
        <dbReference type="ARBA" id="ARBA00005417"/>
    </source>
</evidence>
<dbReference type="InterPro" id="IPR027417">
    <property type="entry name" value="P-loop_NTPase"/>
</dbReference>
<keyword evidence="7" id="KW-0614">Plasmid</keyword>
<accession>A0A7H1BKL9</accession>
<evidence type="ECO:0000313" key="7">
    <source>
        <dbReference type="EMBL" id="QNS09274.1"/>
    </source>
</evidence>
<dbReference type="InterPro" id="IPR003439">
    <property type="entry name" value="ABC_transporter-like_ATP-bd"/>
</dbReference>
<keyword evidence="2" id="KW-0813">Transport</keyword>
<keyword evidence="4 7" id="KW-0067">ATP-binding</keyword>
<protein>
    <submittedName>
        <fullName evidence="7">ABC transporter ATP-binding protein</fullName>
    </submittedName>
</protein>
<dbReference type="InterPro" id="IPR017871">
    <property type="entry name" value="ABC_transporter-like_CS"/>
</dbReference>
<dbReference type="SUPFAM" id="SSF52540">
    <property type="entry name" value="P-loop containing nucleoside triphosphate hydrolases"/>
    <property type="match status" value="2"/>
</dbReference>
<proteinExistence type="inferred from homology"/>
<evidence type="ECO:0000256" key="3">
    <source>
        <dbReference type="ARBA" id="ARBA00022741"/>
    </source>
</evidence>
<organism evidence="7 8">
    <name type="scientific">Streptomyces xanthii</name>
    <dbReference type="NCBI Taxonomy" id="2768069"/>
    <lineage>
        <taxon>Bacteria</taxon>
        <taxon>Bacillati</taxon>
        <taxon>Actinomycetota</taxon>
        <taxon>Actinomycetes</taxon>
        <taxon>Kitasatosporales</taxon>
        <taxon>Streptomycetaceae</taxon>
        <taxon>Streptomyces</taxon>
    </lineage>
</organism>
<dbReference type="AlphaFoldDB" id="A0A7H1BKL9"/>
<dbReference type="InterPro" id="IPR003593">
    <property type="entry name" value="AAA+_ATPase"/>
</dbReference>
<dbReference type="NCBIfam" id="NF007739">
    <property type="entry name" value="PRK10419.1"/>
    <property type="match status" value="2"/>
</dbReference>
<dbReference type="GO" id="GO:0005524">
    <property type="term" value="F:ATP binding"/>
    <property type="evidence" value="ECO:0007669"/>
    <property type="project" value="UniProtKB-KW"/>
</dbReference>
<comment type="similarity">
    <text evidence="1">Belongs to the ABC transporter superfamily.</text>
</comment>
<feature type="region of interest" description="Disordered" evidence="5">
    <location>
        <begin position="1"/>
        <end position="27"/>
    </location>
</feature>
<dbReference type="SMART" id="SM00382">
    <property type="entry name" value="AAA"/>
    <property type="match status" value="2"/>
</dbReference>
<dbReference type="GO" id="GO:0015833">
    <property type="term" value="P:peptide transport"/>
    <property type="evidence" value="ECO:0007669"/>
    <property type="project" value="InterPro"/>
</dbReference>
<dbReference type="GO" id="GO:0055085">
    <property type="term" value="P:transmembrane transport"/>
    <property type="evidence" value="ECO:0007669"/>
    <property type="project" value="UniProtKB-ARBA"/>
</dbReference>
<sequence>MTALFDAPDQSAGPAPRQPDGGADPVRVTGLTVTGPQGQRVLDDVSLTLRAGERLGVVGESGSGKTTLALALLGALRPGLRATSGTLSVTGQDPLALRGRALRRLRRRVACLPQDPAAALTPTMRVAAQVTELAAHRTPQDAARTLRGVGLPDDPAFLRRYPHELSGGQQQRLALGRVLAAEPDVLVLDEPTTGLDLLTQRLVLDEVARLTERRRLTLLFITHDLAAAARLTDRIAVLRAGRLVEEGPLTEVLGRPRAPYTRELVRAVPDIAEAHTRPPRPESETEPVLRVTGLTAGHGRGAHRVTTAHDVSLHVAPGECVALLGGSGAGKTTLARCVTGHHTPDTGTVALDGAPVPGPLRARTLDQRRLVQLVAQDASGSLNPRRTVGATIARPLRVLRGMDRKAAADETRRLLRLVGLDEQCAARLPGTLSGGQRQRVAIARALAPRPRLLLCDEVTSSLDVRIQADILALLDDLRTRLGLGLLLISHDLGVIARMADRVLVLDGGTVREQGPVAEVFTAPRHAWTKELLAAVPSMSAYTAQRAPRDPGTPAGRA</sequence>
<keyword evidence="3" id="KW-0547">Nucleotide-binding</keyword>
<dbReference type="Proteomes" id="UP000516428">
    <property type="component" value="Plasmid unnamed1"/>
</dbReference>
<reference evidence="7 8" key="1">
    <citation type="submission" date="2020-09" db="EMBL/GenBank/DDBJ databases">
        <title>A novel species.</title>
        <authorList>
            <person name="Gao J."/>
        </authorList>
    </citation>
    <scope>NUCLEOTIDE SEQUENCE [LARGE SCALE GENOMIC DNA]</scope>
    <source>
        <strain evidence="7 8">CRXT-Y-14</strain>
        <plasmid evidence="7 8">unnamed1</plasmid>
    </source>
</reference>
<evidence type="ECO:0000256" key="4">
    <source>
        <dbReference type="ARBA" id="ARBA00022840"/>
    </source>
</evidence>
<evidence type="ECO:0000259" key="6">
    <source>
        <dbReference type="PROSITE" id="PS50893"/>
    </source>
</evidence>
<dbReference type="EMBL" id="CP061282">
    <property type="protein sequence ID" value="QNS09274.1"/>
    <property type="molecule type" value="Genomic_DNA"/>
</dbReference>
<keyword evidence="8" id="KW-1185">Reference proteome</keyword>
<dbReference type="PANTHER" id="PTHR43776:SF7">
    <property type="entry name" value="D,D-DIPEPTIDE TRANSPORT ATP-BINDING PROTEIN DDPF-RELATED"/>
    <property type="match status" value="1"/>
</dbReference>
<dbReference type="InterPro" id="IPR013563">
    <property type="entry name" value="Oligopep_ABC_C"/>
</dbReference>
<dbReference type="KEGG" id="sxn:IAG42_36615"/>
<geneLocation type="plasmid" evidence="7 8">
    <name>unnamed1</name>
</geneLocation>
<dbReference type="Pfam" id="PF00005">
    <property type="entry name" value="ABC_tran"/>
    <property type="match status" value="2"/>
</dbReference>
<dbReference type="CDD" id="cd03257">
    <property type="entry name" value="ABC_NikE_OppD_transporters"/>
    <property type="match status" value="2"/>
</dbReference>
<feature type="domain" description="ABC transporter" evidence="6">
    <location>
        <begin position="289"/>
        <end position="532"/>
    </location>
</feature>
<dbReference type="Gene3D" id="3.40.50.300">
    <property type="entry name" value="P-loop containing nucleotide triphosphate hydrolases"/>
    <property type="match status" value="2"/>
</dbReference>
<dbReference type="PANTHER" id="PTHR43776">
    <property type="entry name" value="TRANSPORT ATP-BINDING PROTEIN"/>
    <property type="match status" value="1"/>
</dbReference>
<dbReference type="RefSeq" id="WP_188341929.1">
    <property type="nucleotide sequence ID" value="NZ_CP061282.1"/>
</dbReference>
<dbReference type="PROSITE" id="PS00211">
    <property type="entry name" value="ABC_TRANSPORTER_1"/>
    <property type="match status" value="2"/>
</dbReference>
<evidence type="ECO:0000256" key="2">
    <source>
        <dbReference type="ARBA" id="ARBA00022448"/>
    </source>
</evidence>
<dbReference type="InterPro" id="IPR050319">
    <property type="entry name" value="ABC_transp_ATP-bind"/>
</dbReference>
<evidence type="ECO:0000313" key="8">
    <source>
        <dbReference type="Proteomes" id="UP000516428"/>
    </source>
</evidence>
<dbReference type="GO" id="GO:0016887">
    <property type="term" value="F:ATP hydrolysis activity"/>
    <property type="evidence" value="ECO:0007669"/>
    <property type="project" value="InterPro"/>
</dbReference>
<gene>
    <name evidence="7" type="ORF">IAG42_36615</name>
</gene>